<proteinExistence type="predicted"/>
<evidence type="ECO:0000313" key="2">
    <source>
        <dbReference type="EMBL" id="CAK7943752.1"/>
    </source>
</evidence>
<dbReference type="Proteomes" id="UP001162060">
    <property type="component" value="Unassembled WGS sequence"/>
</dbReference>
<feature type="region of interest" description="Disordered" evidence="1">
    <location>
        <begin position="1"/>
        <end position="36"/>
    </location>
</feature>
<name>A0AAV1VBN8_9STRA</name>
<accession>A0AAV1VBN8</accession>
<gene>
    <name evidence="2" type="ORF">PM001_LOCUS28902</name>
</gene>
<feature type="compositionally biased region" description="Basic and acidic residues" evidence="1">
    <location>
        <begin position="1"/>
        <end position="12"/>
    </location>
</feature>
<organism evidence="2 3">
    <name type="scientific">Peronospora matthiolae</name>
    <dbReference type="NCBI Taxonomy" id="2874970"/>
    <lineage>
        <taxon>Eukaryota</taxon>
        <taxon>Sar</taxon>
        <taxon>Stramenopiles</taxon>
        <taxon>Oomycota</taxon>
        <taxon>Peronosporomycetes</taxon>
        <taxon>Peronosporales</taxon>
        <taxon>Peronosporaceae</taxon>
        <taxon>Peronospora</taxon>
    </lineage>
</organism>
<comment type="caution">
    <text evidence="2">The sequence shown here is derived from an EMBL/GenBank/DDBJ whole genome shotgun (WGS) entry which is preliminary data.</text>
</comment>
<evidence type="ECO:0000256" key="1">
    <source>
        <dbReference type="SAM" id="MobiDB-lite"/>
    </source>
</evidence>
<protein>
    <submittedName>
        <fullName evidence="2">Uncharacterized protein</fullName>
    </submittedName>
</protein>
<reference evidence="2" key="1">
    <citation type="submission" date="2024-01" db="EMBL/GenBank/DDBJ databases">
        <authorList>
            <person name="Webb A."/>
        </authorList>
    </citation>
    <scope>NUCLEOTIDE SEQUENCE</scope>
    <source>
        <strain evidence="2">Pm1</strain>
    </source>
</reference>
<dbReference type="EMBL" id="CAKLBY020000304">
    <property type="protein sequence ID" value="CAK7943752.1"/>
    <property type="molecule type" value="Genomic_DNA"/>
</dbReference>
<sequence>MEKRGDENEREKRCRRSASRFDSDSSDESVCGNASEQTEARLKECNGIGADTGPGIHEMCAVINAEQNAKCPLSLTQHSEDLDELLP</sequence>
<dbReference type="AlphaFoldDB" id="A0AAV1VBN8"/>
<evidence type="ECO:0000313" key="3">
    <source>
        <dbReference type="Proteomes" id="UP001162060"/>
    </source>
</evidence>